<evidence type="ECO:0000256" key="2">
    <source>
        <dbReference type="ARBA" id="ARBA00022771"/>
    </source>
</evidence>
<evidence type="ECO:0000256" key="6">
    <source>
        <dbReference type="SAM" id="MobiDB-lite"/>
    </source>
</evidence>
<evidence type="ECO:0000256" key="5">
    <source>
        <dbReference type="SAM" id="Coils"/>
    </source>
</evidence>
<keyword evidence="1" id="KW-0479">Metal-binding</keyword>
<keyword evidence="10" id="KW-1185">Reference proteome</keyword>
<keyword evidence="7" id="KW-0472">Membrane</keyword>
<keyword evidence="7" id="KW-0812">Transmembrane</keyword>
<accession>A0A5J9UPA3</accession>
<reference evidence="9 10" key="1">
    <citation type="journal article" date="2019" name="Sci. Rep.">
        <title>A high-quality genome of Eragrostis curvula grass provides insights into Poaceae evolution and supports new strategies to enhance forage quality.</title>
        <authorList>
            <person name="Carballo J."/>
            <person name="Santos B.A.C.M."/>
            <person name="Zappacosta D."/>
            <person name="Garbus I."/>
            <person name="Selva J.P."/>
            <person name="Gallo C.A."/>
            <person name="Diaz A."/>
            <person name="Albertini E."/>
            <person name="Caccamo M."/>
            <person name="Echenique V."/>
        </authorList>
    </citation>
    <scope>NUCLEOTIDE SEQUENCE [LARGE SCALE GENOMIC DNA]</scope>
    <source>
        <strain evidence="10">cv. Victoria</strain>
        <tissue evidence="9">Leaf</tissue>
    </source>
</reference>
<dbReference type="AlphaFoldDB" id="A0A5J9UPA3"/>
<keyword evidence="5" id="KW-0175">Coiled coil</keyword>
<dbReference type="PANTHER" id="PTHR35163">
    <property type="entry name" value="OS02G0467300 PROTEIN"/>
    <property type="match status" value="1"/>
</dbReference>
<keyword evidence="7" id="KW-1133">Transmembrane helix</keyword>
<dbReference type="InterPro" id="IPR010666">
    <property type="entry name" value="Znf_GRF"/>
</dbReference>
<dbReference type="PROSITE" id="PS51999">
    <property type="entry name" value="ZF_GRF"/>
    <property type="match status" value="1"/>
</dbReference>
<gene>
    <name evidence="9" type="ORF">EJB05_27453</name>
</gene>
<dbReference type="EMBL" id="RWGY01000013">
    <property type="protein sequence ID" value="TVU24980.1"/>
    <property type="molecule type" value="Genomic_DNA"/>
</dbReference>
<feature type="compositionally biased region" description="Acidic residues" evidence="6">
    <location>
        <begin position="61"/>
        <end position="104"/>
    </location>
</feature>
<evidence type="ECO:0000256" key="1">
    <source>
        <dbReference type="ARBA" id="ARBA00022723"/>
    </source>
</evidence>
<feature type="non-terminal residue" evidence="9">
    <location>
        <position position="1"/>
    </location>
</feature>
<dbReference type="Proteomes" id="UP000324897">
    <property type="component" value="Chromosome 2"/>
</dbReference>
<dbReference type="Pfam" id="PF06839">
    <property type="entry name" value="Zn_ribbon_GRF"/>
    <property type="match status" value="1"/>
</dbReference>
<evidence type="ECO:0000256" key="4">
    <source>
        <dbReference type="PROSITE-ProRule" id="PRU01343"/>
    </source>
</evidence>
<evidence type="ECO:0000313" key="9">
    <source>
        <dbReference type="EMBL" id="TVU24980.1"/>
    </source>
</evidence>
<organism evidence="9 10">
    <name type="scientific">Eragrostis curvula</name>
    <name type="common">weeping love grass</name>
    <dbReference type="NCBI Taxonomy" id="38414"/>
    <lineage>
        <taxon>Eukaryota</taxon>
        <taxon>Viridiplantae</taxon>
        <taxon>Streptophyta</taxon>
        <taxon>Embryophyta</taxon>
        <taxon>Tracheophyta</taxon>
        <taxon>Spermatophyta</taxon>
        <taxon>Magnoliopsida</taxon>
        <taxon>Liliopsida</taxon>
        <taxon>Poales</taxon>
        <taxon>Poaceae</taxon>
        <taxon>PACMAD clade</taxon>
        <taxon>Chloridoideae</taxon>
        <taxon>Eragrostideae</taxon>
        <taxon>Eragrostidinae</taxon>
        <taxon>Eragrostis</taxon>
    </lineage>
</organism>
<evidence type="ECO:0000313" key="10">
    <source>
        <dbReference type="Proteomes" id="UP000324897"/>
    </source>
</evidence>
<feature type="transmembrane region" description="Helical" evidence="7">
    <location>
        <begin position="284"/>
        <end position="307"/>
    </location>
</feature>
<evidence type="ECO:0000256" key="7">
    <source>
        <dbReference type="SAM" id="Phobius"/>
    </source>
</evidence>
<keyword evidence="3" id="KW-0862">Zinc</keyword>
<dbReference type="PANTHER" id="PTHR35163:SF12">
    <property type="entry name" value="OS05G0134500 PROTEIN"/>
    <property type="match status" value="1"/>
</dbReference>
<dbReference type="GO" id="GO:0008270">
    <property type="term" value="F:zinc ion binding"/>
    <property type="evidence" value="ECO:0007669"/>
    <property type="project" value="UniProtKB-KW"/>
</dbReference>
<name>A0A5J9UPA3_9POAL</name>
<keyword evidence="2 4" id="KW-0863">Zinc-finger</keyword>
<proteinExistence type="predicted"/>
<feature type="region of interest" description="Disordered" evidence="6">
    <location>
        <begin position="1"/>
        <end position="127"/>
    </location>
</feature>
<evidence type="ECO:0000256" key="3">
    <source>
        <dbReference type="ARBA" id="ARBA00022833"/>
    </source>
</evidence>
<dbReference type="Gramene" id="TVU24980">
    <property type="protein sequence ID" value="TVU24980"/>
    <property type="gene ID" value="EJB05_27453"/>
</dbReference>
<protein>
    <recommendedName>
        <fullName evidence="8">GRF-type domain-containing protein</fullName>
    </recommendedName>
</protein>
<dbReference type="OrthoDB" id="693808at2759"/>
<sequence>MHGRHGGVVDSGNGAVGGDHSDVSRSQTSRLEAFVNSLLSSPRRQVPAGSGGTARASIHDDADEDADDDADKDADEDAKEDDDEDAKEDDDEDAKEDDDEDEDAGGGRRTPSSVTSPELPAEIEEADWGGVDIDTEVRCFCGLQPRRKVCYAGKDTGRRFYGCPLEEDEEQCKFVRWVDESWPERVQQSFVNVWRTTRLFRKDGERTRAELNVATALRNEALEEKELLTRERQLVSRTKTLAACVCRMYQGKMRREASERAKVSLEKEKVALEKEKAVTEKERAWKIITALVAIVVVLACMLLFLILK</sequence>
<evidence type="ECO:0000259" key="8">
    <source>
        <dbReference type="PROSITE" id="PS51999"/>
    </source>
</evidence>
<feature type="domain" description="GRF-type" evidence="8">
    <location>
        <begin position="139"/>
        <end position="181"/>
    </location>
</feature>
<feature type="coiled-coil region" evidence="5">
    <location>
        <begin position="255"/>
        <end position="282"/>
    </location>
</feature>
<comment type="caution">
    <text evidence="9">The sequence shown here is derived from an EMBL/GenBank/DDBJ whole genome shotgun (WGS) entry which is preliminary data.</text>
</comment>